<dbReference type="PANTHER" id="PTHR11139">
    <property type="entry name" value="ATAXIA TELANGIECTASIA MUTATED ATM -RELATED"/>
    <property type="match status" value="1"/>
</dbReference>
<dbReference type="InterPro" id="IPR011009">
    <property type="entry name" value="Kinase-like_dom_sf"/>
</dbReference>
<reference evidence="4" key="1">
    <citation type="submission" date="2018-01" db="EMBL/GenBank/DDBJ databases">
        <title>An insight into the sialome of Amazonian anophelines.</title>
        <authorList>
            <person name="Ribeiro J.M."/>
            <person name="Scarpassa V."/>
            <person name="Calvo E."/>
        </authorList>
    </citation>
    <scope>NUCLEOTIDE SEQUENCE</scope>
</reference>
<dbReference type="GO" id="GO:0006281">
    <property type="term" value="P:DNA repair"/>
    <property type="evidence" value="ECO:0007669"/>
    <property type="project" value="TreeGrafter"/>
</dbReference>
<dbReference type="GO" id="GO:0000124">
    <property type="term" value="C:SAGA complex"/>
    <property type="evidence" value="ECO:0007669"/>
    <property type="project" value="TreeGrafter"/>
</dbReference>
<evidence type="ECO:0000256" key="2">
    <source>
        <dbReference type="SAM" id="SignalP"/>
    </source>
</evidence>
<dbReference type="VEuPathDB" id="VectorBase:ADAR2_011980"/>
<dbReference type="GO" id="GO:0035267">
    <property type="term" value="C:NuA4 histone acetyltransferase complex"/>
    <property type="evidence" value="ECO:0007669"/>
    <property type="project" value="TreeGrafter"/>
</dbReference>
<dbReference type="VEuPathDB" id="VectorBase:ADAC001911"/>
<accession>A0A2M4DP85</accession>
<dbReference type="EMBL" id="GGFL01015186">
    <property type="protein sequence ID" value="MBW79364.1"/>
    <property type="molecule type" value="Transcribed_RNA"/>
</dbReference>
<dbReference type="GO" id="GO:0005634">
    <property type="term" value="C:nucleus"/>
    <property type="evidence" value="ECO:0007669"/>
    <property type="project" value="TreeGrafter"/>
</dbReference>
<dbReference type="AlphaFoldDB" id="A0A2M4DP85"/>
<dbReference type="PROSITE" id="PS50290">
    <property type="entry name" value="PI3_4_KINASE_3"/>
    <property type="match status" value="1"/>
</dbReference>
<dbReference type="GO" id="GO:0006355">
    <property type="term" value="P:regulation of DNA-templated transcription"/>
    <property type="evidence" value="ECO:0007669"/>
    <property type="project" value="TreeGrafter"/>
</dbReference>
<feature type="chain" id="PRO_5014954269" evidence="2">
    <location>
        <begin position="18"/>
        <end position="224"/>
    </location>
</feature>
<dbReference type="InterPro" id="IPR000403">
    <property type="entry name" value="PI3/4_kinase_cat_dom"/>
</dbReference>
<evidence type="ECO:0000256" key="1">
    <source>
        <dbReference type="SAM" id="MobiDB-lite"/>
    </source>
</evidence>
<dbReference type="PANTHER" id="PTHR11139:SF1">
    <property type="entry name" value="TRANSFORMATION_TRANSCRIPTION DOMAIN-ASSOCIATED PROTEIN"/>
    <property type="match status" value="1"/>
</dbReference>
<name>A0A2M4DP85_ANODA</name>
<feature type="domain" description="PI3K/PI4K catalytic" evidence="3">
    <location>
        <begin position="1"/>
        <end position="153"/>
    </location>
</feature>
<keyword evidence="2" id="KW-0732">Signal</keyword>
<feature type="region of interest" description="Disordered" evidence="1">
    <location>
        <begin position="127"/>
        <end position="224"/>
    </location>
</feature>
<organism evidence="4">
    <name type="scientific">Anopheles darlingi</name>
    <name type="common">Mosquito</name>
    <dbReference type="NCBI Taxonomy" id="43151"/>
    <lineage>
        <taxon>Eukaryota</taxon>
        <taxon>Metazoa</taxon>
        <taxon>Ecdysozoa</taxon>
        <taxon>Arthropoda</taxon>
        <taxon>Hexapoda</taxon>
        <taxon>Insecta</taxon>
        <taxon>Pterygota</taxon>
        <taxon>Neoptera</taxon>
        <taxon>Endopterygota</taxon>
        <taxon>Diptera</taxon>
        <taxon>Nematocera</taxon>
        <taxon>Culicoidea</taxon>
        <taxon>Culicidae</taxon>
        <taxon>Anophelinae</taxon>
        <taxon>Anopheles</taxon>
    </lineage>
</organism>
<protein>
    <submittedName>
        <fullName evidence="4">Putative transcription-associated protein 1</fullName>
    </submittedName>
</protein>
<feature type="signal peptide" evidence="2">
    <location>
        <begin position="1"/>
        <end position="17"/>
    </location>
</feature>
<proteinExistence type="predicted"/>
<evidence type="ECO:0000313" key="4">
    <source>
        <dbReference type="EMBL" id="MBW79364.1"/>
    </source>
</evidence>
<evidence type="ECO:0000259" key="3">
    <source>
        <dbReference type="PROSITE" id="PS50290"/>
    </source>
</evidence>
<dbReference type="InterPro" id="IPR050517">
    <property type="entry name" value="DDR_Repair_Kinase"/>
</dbReference>
<sequence length="224" mass="23837">MFTLQLALSCLLEYALCLTRLNPDMIYLHQDSGLMNVSYFRFEMDDSTGLLDVNRPVPFRLTPNIAEFISSVGVAGPLTASAVATARCFIQPSFKLTTILKAILKDEIIAFHKKRLIDEKVLDQSQPAGAGAGAGASATPATTATGGSTTGTAAPGASTTTTQQPTDQDAGTNDIDNRKRSSRRSTRLSATSGPNETTHPASIAGNRNKGARSNKWPLTRTTYA</sequence>
<dbReference type="SUPFAM" id="SSF56112">
    <property type="entry name" value="Protein kinase-like (PK-like)"/>
    <property type="match status" value="1"/>
</dbReference>
<feature type="compositionally biased region" description="Low complexity" evidence="1">
    <location>
        <begin position="127"/>
        <end position="172"/>
    </location>
</feature>